<evidence type="ECO:0000256" key="1">
    <source>
        <dbReference type="SAM" id="Phobius"/>
    </source>
</evidence>
<reference evidence="2 3" key="1">
    <citation type="journal article" date="2009" name="Stand. Genomic Sci.">
        <title>Complete genome sequence of Beutenbergia cavernae type strain (HKI 0122).</title>
        <authorList>
            <person name="Land M."/>
            <person name="Pukall R."/>
            <person name="Abt B."/>
            <person name="Goker M."/>
            <person name="Rohde M."/>
            <person name="Glavina Del Rio T."/>
            <person name="Tice H."/>
            <person name="Copeland A."/>
            <person name="Cheng J.F."/>
            <person name="Lucas S."/>
            <person name="Chen F."/>
            <person name="Nolan M."/>
            <person name="Bruce D."/>
            <person name="Goodwin L."/>
            <person name="Pitluck S."/>
            <person name="Ivanova N."/>
            <person name="Mavromatis K."/>
            <person name="Ovchinnikova G."/>
            <person name="Pati A."/>
            <person name="Chen A."/>
            <person name="Palaniappan K."/>
            <person name="Hauser L."/>
            <person name="Chang Y.J."/>
            <person name="Jefferies C.C."/>
            <person name="Saunders E."/>
            <person name="Brettin T."/>
            <person name="Detter J.C."/>
            <person name="Han C."/>
            <person name="Chain P."/>
            <person name="Bristow J."/>
            <person name="Eisen J.A."/>
            <person name="Markowitz V."/>
            <person name="Hugenholtz P."/>
            <person name="Kyrpides N.C."/>
            <person name="Klenk H.P."/>
            <person name="Lapidus A."/>
        </authorList>
    </citation>
    <scope>NUCLEOTIDE SEQUENCE [LARGE SCALE GENOMIC DNA]</scope>
    <source>
        <strain evidence="3">ATCC BAA-8 / DSM 12333 / NBRC 16432</strain>
    </source>
</reference>
<name>C5C5K1_BEUC1</name>
<keyword evidence="3" id="KW-1185">Reference proteome</keyword>
<dbReference type="HOGENOM" id="CLU_109360_1_1_11"/>
<dbReference type="STRING" id="471853.Bcav_1936"/>
<dbReference type="EMBL" id="CP001618">
    <property type="protein sequence ID" value="ACQ80192.1"/>
    <property type="molecule type" value="Genomic_DNA"/>
</dbReference>
<organism evidence="2 3">
    <name type="scientific">Beutenbergia cavernae (strain ATCC BAA-8 / DSM 12333 / CCUG 43141 / JCM 11478 / NBRC 16432 / NCIMB 13614 / HKI 0122)</name>
    <dbReference type="NCBI Taxonomy" id="471853"/>
    <lineage>
        <taxon>Bacteria</taxon>
        <taxon>Bacillati</taxon>
        <taxon>Actinomycetota</taxon>
        <taxon>Actinomycetes</taxon>
        <taxon>Micrococcales</taxon>
        <taxon>Beutenbergiaceae</taxon>
        <taxon>Beutenbergia</taxon>
    </lineage>
</organism>
<evidence type="ECO:0000313" key="2">
    <source>
        <dbReference type="EMBL" id="ACQ80192.1"/>
    </source>
</evidence>
<protein>
    <recommendedName>
        <fullName evidence="4">DUF3093 domain-containing protein</fullName>
    </recommendedName>
</protein>
<dbReference type="RefSeq" id="WP_015882432.1">
    <property type="nucleotide sequence ID" value="NC_012669.1"/>
</dbReference>
<dbReference type="Proteomes" id="UP000007962">
    <property type="component" value="Chromosome"/>
</dbReference>
<proteinExistence type="predicted"/>
<keyword evidence="1" id="KW-0812">Transmembrane</keyword>
<evidence type="ECO:0008006" key="4">
    <source>
        <dbReference type="Google" id="ProtNLM"/>
    </source>
</evidence>
<sequence>MSVPRPAVLPPPVHVERLWPSPGFWALGPGAGLFAGLALTPVGQGVALSAGFAVCLLVLGLLGAGSPTLAVVGGARPGVRAGRAFLPVEHIGAVDALDEAQTRDVLGPGADARAFAVHRGWIRRSVRIAVVDPRDPAPYWLLSSRDPQALADAVRALPRRPDGHDGQAAHSEHTS</sequence>
<dbReference type="eggNOG" id="ENOG5032Z7M">
    <property type="taxonomic scope" value="Bacteria"/>
</dbReference>
<evidence type="ECO:0000313" key="3">
    <source>
        <dbReference type="Proteomes" id="UP000007962"/>
    </source>
</evidence>
<gene>
    <name evidence="2" type="ordered locus">Bcav_1936</name>
</gene>
<dbReference type="Pfam" id="PF11292">
    <property type="entry name" value="DUF3093"/>
    <property type="match status" value="1"/>
</dbReference>
<dbReference type="InterPro" id="IPR021443">
    <property type="entry name" value="DUF3093"/>
</dbReference>
<keyword evidence="1" id="KW-0472">Membrane</keyword>
<dbReference type="AlphaFoldDB" id="C5C5K1"/>
<feature type="transmembrane region" description="Helical" evidence="1">
    <location>
        <begin position="48"/>
        <end position="73"/>
    </location>
</feature>
<dbReference type="KEGG" id="bcv:Bcav_1936"/>
<feature type="transmembrane region" description="Helical" evidence="1">
    <location>
        <begin position="24"/>
        <end position="42"/>
    </location>
</feature>
<accession>C5C5K1</accession>
<keyword evidence="1" id="KW-1133">Transmembrane helix</keyword>